<feature type="domain" description="Adenine deaminase C-terminal" evidence="8">
    <location>
        <begin position="398"/>
        <end position="568"/>
    </location>
</feature>
<evidence type="ECO:0000313" key="9">
    <source>
        <dbReference type="EMBL" id="MDQ0541729.1"/>
    </source>
</evidence>
<dbReference type="Gene3D" id="2.30.40.10">
    <property type="entry name" value="Urease, subunit C, domain 1"/>
    <property type="match status" value="1"/>
</dbReference>
<dbReference type="RefSeq" id="WP_230364863.1">
    <property type="nucleotide sequence ID" value="NZ_JAJALK010000001.1"/>
</dbReference>
<dbReference type="AlphaFoldDB" id="A0AAJ1TN05"/>
<organism evidence="9 10">
    <name type="scientific">Methylobacterium brachiatum</name>
    <dbReference type="NCBI Taxonomy" id="269660"/>
    <lineage>
        <taxon>Bacteria</taxon>
        <taxon>Pseudomonadati</taxon>
        <taxon>Pseudomonadota</taxon>
        <taxon>Alphaproteobacteria</taxon>
        <taxon>Hyphomicrobiales</taxon>
        <taxon>Methylobacteriaceae</taxon>
        <taxon>Methylobacterium</taxon>
    </lineage>
</organism>
<dbReference type="SUPFAM" id="SSF51556">
    <property type="entry name" value="Metallo-dependent hydrolases"/>
    <property type="match status" value="1"/>
</dbReference>
<accession>A0AAJ1TN05</accession>
<dbReference type="HAMAP" id="MF_01518">
    <property type="entry name" value="Adenine_deamin"/>
    <property type="match status" value="1"/>
</dbReference>
<evidence type="ECO:0000256" key="1">
    <source>
        <dbReference type="ARBA" id="ARBA00006773"/>
    </source>
</evidence>
<proteinExistence type="inferred from homology"/>
<dbReference type="Pfam" id="PF13382">
    <property type="entry name" value="Adenine_deam_C"/>
    <property type="match status" value="1"/>
</dbReference>
<gene>
    <name evidence="6" type="primary">ade</name>
    <name evidence="9" type="ORF">QO001_000637</name>
</gene>
<dbReference type="Gene3D" id="3.20.20.140">
    <property type="entry name" value="Metal-dependent hydrolases"/>
    <property type="match status" value="1"/>
</dbReference>
<evidence type="ECO:0000256" key="2">
    <source>
        <dbReference type="ARBA" id="ARBA00012782"/>
    </source>
</evidence>
<evidence type="ECO:0000259" key="8">
    <source>
        <dbReference type="Pfam" id="PF13382"/>
    </source>
</evidence>
<comment type="catalytic activity">
    <reaction evidence="5 6">
        <text>adenine + H2O + H(+) = hypoxanthine + NH4(+)</text>
        <dbReference type="Rhea" id="RHEA:23688"/>
        <dbReference type="ChEBI" id="CHEBI:15377"/>
        <dbReference type="ChEBI" id="CHEBI:15378"/>
        <dbReference type="ChEBI" id="CHEBI:16708"/>
        <dbReference type="ChEBI" id="CHEBI:17368"/>
        <dbReference type="ChEBI" id="CHEBI:28938"/>
        <dbReference type="EC" id="3.5.4.2"/>
    </reaction>
</comment>
<evidence type="ECO:0000256" key="4">
    <source>
        <dbReference type="ARBA" id="ARBA00023211"/>
    </source>
</evidence>
<dbReference type="GO" id="GO:0006146">
    <property type="term" value="P:adenine catabolic process"/>
    <property type="evidence" value="ECO:0007669"/>
    <property type="project" value="InterPro"/>
</dbReference>
<dbReference type="InterPro" id="IPR006679">
    <property type="entry name" value="Adenine_deam"/>
</dbReference>
<dbReference type="NCBIfam" id="TIGR01178">
    <property type="entry name" value="ade"/>
    <property type="match status" value="1"/>
</dbReference>
<evidence type="ECO:0000256" key="5">
    <source>
        <dbReference type="ARBA" id="ARBA00047720"/>
    </source>
</evidence>
<evidence type="ECO:0000259" key="7">
    <source>
        <dbReference type="Pfam" id="PF01979"/>
    </source>
</evidence>
<dbReference type="PANTHER" id="PTHR11113:SF2">
    <property type="entry name" value="ADENINE DEAMINASE"/>
    <property type="match status" value="1"/>
</dbReference>
<keyword evidence="4 6" id="KW-0464">Manganese</keyword>
<comment type="similarity">
    <text evidence="1 6">Belongs to the metallo-dependent hydrolases superfamily. Adenine deaminase family.</text>
</comment>
<comment type="cofactor">
    <cofactor evidence="6">
        <name>Mn(2+)</name>
        <dbReference type="ChEBI" id="CHEBI:29035"/>
    </cofactor>
</comment>
<dbReference type="PANTHER" id="PTHR11113">
    <property type="entry name" value="N-ACETYLGLUCOSAMINE-6-PHOSPHATE DEACETYLASE"/>
    <property type="match status" value="1"/>
</dbReference>
<dbReference type="CDD" id="cd01295">
    <property type="entry name" value="AdeC"/>
    <property type="match status" value="1"/>
</dbReference>
<comment type="caution">
    <text evidence="9">The sequence shown here is derived from an EMBL/GenBank/DDBJ whole genome shotgun (WGS) entry which is preliminary data.</text>
</comment>
<dbReference type="InterPro" id="IPR006680">
    <property type="entry name" value="Amidohydro-rel"/>
</dbReference>
<dbReference type="InterPro" id="IPR026912">
    <property type="entry name" value="Adenine_deam_C"/>
</dbReference>
<dbReference type="SUPFAM" id="SSF51338">
    <property type="entry name" value="Composite domain of metallo-dependent hydrolases"/>
    <property type="match status" value="1"/>
</dbReference>
<dbReference type="Pfam" id="PF01979">
    <property type="entry name" value="Amidohydro_1"/>
    <property type="match status" value="1"/>
</dbReference>
<evidence type="ECO:0000313" key="10">
    <source>
        <dbReference type="Proteomes" id="UP001223420"/>
    </source>
</evidence>
<evidence type="ECO:0000256" key="6">
    <source>
        <dbReference type="HAMAP-Rule" id="MF_01518"/>
    </source>
</evidence>
<reference evidence="9" key="1">
    <citation type="submission" date="2023-07" db="EMBL/GenBank/DDBJ databases">
        <title>Genomic Encyclopedia of Type Strains, Phase IV (KMG-IV): sequencing the most valuable type-strain genomes for metagenomic binning, comparative biology and taxonomic classification.</title>
        <authorList>
            <person name="Goeker M."/>
        </authorList>
    </citation>
    <scope>NUCLEOTIDE SEQUENCE</scope>
    <source>
        <strain evidence="9">DSM 19569</strain>
    </source>
</reference>
<evidence type="ECO:0000256" key="3">
    <source>
        <dbReference type="ARBA" id="ARBA00022801"/>
    </source>
</evidence>
<sequence length="573" mass="60875">MNRVDFLRRAIDQGQGRTEADLVLKGGRFLDLVTGDLVASDIAICGDRIVGTFGGYRGRREVDVSGKVVVPGFIDAHFHVESSLMPPQEFERCVLPHGVTTGLCDPHEMANVLGTDAFRWFLASSETLAMDLRVQLSSCVPATDHLETSGARIGAADLLPFADHPKVIGLAEFMNFPGVLAGDPGALEKLAAFQGRLIDGHAPLLRGTALNGYIAAGIRTEHEATTPEEAMEKLSKGMTVLIREGSVSKDLHALAPILTERTAPFLAFCTDDRNPLDIAEEGHLDYVIRTAIALGAPPLAAYRTASWSAARAVGLHDRGLVAPGQRADLVVLDDFLECRVAQVFSAGRLVEEALFANRPAIQPIGRGSLRARRVTAADFAAAGSGPSTPVIGVMPGKIITLRHDLSLPYTNGERRIDLDQDVIKVAVVERHGKTPPGERGIGVAFVKGFGLKRGAIASSVGHDSHNVTVVGADDADMAVAVNRLGEIEGGFVVVEGGRVLAEIALPVAGLMSLLPFDSIRAALVTLRASARGLGVVLPEPFLQVAFLPLPVIPHLKITDKGLVDVDRFALIDP</sequence>
<dbReference type="EMBL" id="JAUSWL010000001">
    <property type="protein sequence ID" value="MDQ0541729.1"/>
    <property type="molecule type" value="Genomic_DNA"/>
</dbReference>
<name>A0AAJ1TN05_9HYPH</name>
<dbReference type="InterPro" id="IPR011059">
    <property type="entry name" value="Metal-dep_hydrolase_composite"/>
</dbReference>
<dbReference type="GO" id="GO:0000034">
    <property type="term" value="F:adenine deaminase activity"/>
    <property type="evidence" value="ECO:0007669"/>
    <property type="project" value="UniProtKB-UniRule"/>
</dbReference>
<protein>
    <recommendedName>
        <fullName evidence="2 6">Adenine deaminase</fullName>
        <shortName evidence="6">Adenase</shortName>
        <shortName evidence="6">Adenine aminase</shortName>
        <ecNumber evidence="2 6">3.5.4.2</ecNumber>
    </recommendedName>
</protein>
<dbReference type="EC" id="3.5.4.2" evidence="2 6"/>
<dbReference type="Proteomes" id="UP001223420">
    <property type="component" value="Unassembled WGS sequence"/>
</dbReference>
<dbReference type="InterPro" id="IPR032466">
    <property type="entry name" value="Metal_Hydrolase"/>
</dbReference>
<feature type="domain" description="Amidohydrolase-related" evidence="7">
    <location>
        <begin position="68"/>
        <end position="350"/>
    </location>
</feature>
<keyword evidence="3 6" id="KW-0378">Hydrolase</keyword>